<name>A0A6S6QTF3_9FIRM</name>
<dbReference type="Pfam" id="PF02348">
    <property type="entry name" value="CTP_transf_3"/>
    <property type="match status" value="1"/>
</dbReference>
<evidence type="ECO:0000256" key="6">
    <source>
        <dbReference type="ARBA" id="ARBA00011881"/>
    </source>
</evidence>
<comment type="similarity">
    <text evidence="4">Belongs to the KdsC family.</text>
</comment>
<dbReference type="EC" id="2.7.7.43" evidence="7"/>
<gene>
    <name evidence="11" type="ORF">acsn021_05150</name>
</gene>
<comment type="pathway">
    <text evidence="3">Amino-sugar metabolism; N-acetylneuraminate metabolism.</text>
</comment>
<dbReference type="SUPFAM" id="SSF53448">
    <property type="entry name" value="Nucleotide-diphospho-sugar transferases"/>
    <property type="match status" value="1"/>
</dbReference>
<proteinExistence type="inferred from homology"/>
<dbReference type="Pfam" id="PF08282">
    <property type="entry name" value="Hydrolase_3"/>
    <property type="match status" value="1"/>
</dbReference>
<dbReference type="InterPro" id="IPR050793">
    <property type="entry name" value="CMP-NeuNAc_synthase"/>
</dbReference>
<evidence type="ECO:0000256" key="10">
    <source>
        <dbReference type="ARBA" id="ARBA00022842"/>
    </source>
</evidence>
<keyword evidence="9" id="KW-0378">Hydrolase</keyword>
<dbReference type="Gene3D" id="3.90.550.10">
    <property type="entry name" value="Spore Coat Polysaccharide Biosynthesis Protein SpsA, Chain A"/>
    <property type="match status" value="1"/>
</dbReference>
<dbReference type="UniPathway" id="UPA00628"/>
<dbReference type="FunFam" id="3.40.50.1000:FF:000029">
    <property type="entry name" value="3-deoxy-D-manno-octulosonate 8-phosphate phosphatase KdsC"/>
    <property type="match status" value="1"/>
</dbReference>
<evidence type="ECO:0000256" key="4">
    <source>
        <dbReference type="ARBA" id="ARBA00005893"/>
    </source>
</evidence>
<dbReference type="GO" id="GO:0046872">
    <property type="term" value="F:metal ion binding"/>
    <property type="evidence" value="ECO:0007669"/>
    <property type="project" value="UniProtKB-KW"/>
</dbReference>
<dbReference type="KEGG" id="acel:acsn021_05150"/>
<evidence type="ECO:0000256" key="1">
    <source>
        <dbReference type="ARBA" id="ARBA00001862"/>
    </source>
</evidence>
<reference evidence="11 12" key="1">
    <citation type="journal article" date="2016" name="Int. J. Syst. Evol. Microbiol.">
        <title>Descriptions of Anaerotaenia torta gen. nov., sp. nov. and Anaerocolumna cellulosilytica gen. nov., sp. nov. isolated from a methanogenic reactor of cattle waste.</title>
        <authorList>
            <person name="Uek A."/>
            <person name="Ohtaki Y."/>
            <person name="Kaku N."/>
            <person name="Ueki K."/>
        </authorList>
    </citation>
    <scope>NUCLEOTIDE SEQUENCE [LARGE SCALE GENOMIC DNA]</scope>
    <source>
        <strain evidence="11 12">SN021</strain>
    </source>
</reference>
<dbReference type="GO" id="GO:0016788">
    <property type="term" value="F:hydrolase activity, acting on ester bonds"/>
    <property type="evidence" value="ECO:0007669"/>
    <property type="project" value="InterPro"/>
</dbReference>
<dbReference type="GO" id="GO:0006054">
    <property type="term" value="P:N-acetylneuraminate metabolic process"/>
    <property type="evidence" value="ECO:0007669"/>
    <property type="project" value="UniProtKB-UniPathway"/>
</dbReference>
<evidence type="ECO:0000256" key="9">
    <source>
        <dbReference type="ARBA" id="ARBA00022801"/>
    </source>
</evidence>
<evidence type="ECO:0000256" key="8">
    <source>
        <dbReference type="ARBA" id="ARBA00022723"/>
    </source>
</evidence>
<comment type="subunit">
    <text evidence="6">Homotetramer.</text>
</comment>
<comment type="cofactor">
    <cofactor evidence="2">
        <name>Mg(2+)</name>
        <dbReference type="ChEBI" id="CHEBI:18420"/>
    </cofactor>
</comment>
<sequence>MRKTVALIPARGGSKSIPLKNIKTINGKPLIYWTLIAAEKCSYIDEIYVSTDSNEIRNIVEHFNLSKVRVVSRSEESSTDTASTEAVMIEFAENTEFDNIVLIQATSPLLTYEDLNNGFNLYLSDNTDSVLSAVRQKRFLWETNNHYGTPINYDIYNRPRRQDFDGYLVENGAFYITSKELLLKSKNRISGNIKVVEMPEDTYHEIDEPVDWKITEQLLYYKSKNRNKINTSEIKMVISDCDGVLTDGGMYYTEHGDEIKKFNTKDGMAFQILRDKGIVTCIITGEDREMVRNRAKKLNINELYMGINNKMDIVDSLCKKYNIELEEIVYIGDDINDLECIKKCGYTICPSDAVDMVKREADYICNAKGGEGVVREAIYHLF</sequence>
<dbReference type="InterPro" id="IPR023214">
    <property type="entry name" value="HAD_sf"/>
</dbReference>
<dbReference type="InterPro" id="IPR029044">
    <property type="entry name" value="Nucleotide-diphossugar_trans"/>
</dbReference>
<keyword evidence="8" id="KW-0479">Metal-binding</keyword>
<keyword evidence="11" id="KW-0548">Nucleotidyltransferase</keyword>
<dbReference type="CDD" id="cd01630">
    <property type="entry name" value="HAD_KDO-like"/>
    <property type="match status" value="1"/>
</dbReference>
<organism evidence="11 12">
    <name type="scientific">Anaerocolumna cellulosilytica</name>
    <dbReference type="NCBI Taxonomy" id="433286"/>
    <lineage>
        <taxon>Bacteria</taxon>
        <taxon>Bacillati</taxon>
        <taxon>Bacillota</taxon>
        <taxon>Clostridia</taxon>
        <taxon>Lachnospirales</taxon>
        <taxon>Lachnospiraceae</taxon>
        <taxon>Anaerocolumna</taxon>
    </lineage>
</organism>
<comment type="similarity">
    <text evidence="5">Belongs to the CMP-NeuNAc synthase family.</text>
</comment>
<dbReference type="SFLD" id="SFLDG01136">
    <property type="entry name" value="C1.6:_Phosphoserine_Phosphatas"/>
    <property type="match status" value="1"/>
</dbReference>
<dbReference type="NCBIfam" id="TIGR01670">
    <property type="entry name" value="KdsC-phosphatas"/>
    <property type="match status" value="1"/>
</dbReference>
<dbReference type="SFLD" id="SFLDS00003">
    <property type="entry name" value="Haloacid_Dehalogenase"/>
    <property type="match status" value="1"/>
</dbReference>
<dbReference type="InterPro" id="IPR010023">
    <property type="entry name" value="KdsC_fam"/>
</dbReference>
<dbReference type="InterPro" id="IPR006549">
    <property type="entry name" value="HAD-SF_hydro_IIIA"/>
</dbReference>
<dbReference type="AlphaFoldDB" id="A0A6S6QTF3"/>
<dbReference type="PANTHER" id="PTHR21485:SF3">
    <property type="entry name" value="N-ACYLNEURAMINATE CYTIDYLYLTRANSFERASE"/>
    <property type="match status" value="1"/>
</dbReference>
<evidence type="ECO:0000313" key="11">
    <source>
        <dbReference type="EMBL" id="BCJ92946.1"/>
    </source>
</evidence>
<evidence type="ECO:0000256" key="5">
    <source>
        <dbReference type="ARBA" id="ARBA00010726"/>
    </source>
</evidence>
<evidence type="ECO:0000313" key="12">
    <source>
        <dbReference type="Proteomes" id="UP000515561"/>
    </source>
</evidence>
<dbReference type="SUPFAM" id="SSF56784">
    <property type="entry name" value="HAD-like"/>
    <property type="match status" value="1"/>
</dbReference>
<dbReference type="CDD" id="cd02513">
    <property type="entry name" value="CMP-NeuAc_Synthase"/>
    <property type="match status" value="1"/>
</dbReference>
<dbReference type="Proteomes" id="UP000515561">
    <property type="component" value="Chromosome"/>
</dbReference>
<evidence type="ECO:0000256" key="2">
    <source>
        <dbReference type="ARBA" id="ARBA00001946"/>
    </source>
</evidence>
<evidence type="ECO:0000256" key="7">
    <source>
        <dbReference type="ARBA" id="ARBA00012491"/>
    </source>
</evidence>
<dbReference type="InterPro" id="IPR036412">
    <property type="entry name" value="HAD-like_sf"/>
</dbReference>
<dbReference type="Gene3D" id="3.40.50.1000">
    <property type="entry name" value="HAD superfamily/HAD-like"/>
    <property type="match status" value="1"/>
</dbReference>
<dbReference type="NCBIfam" id="TIGR01662">
    <property type="entry name" value="HAD-SF-IIIA"/>
    <property type="match status" value="1"/>
</dbReference>
<dbReference type="EMBL" id="AP023367">
    <property type="protein sequence ID" value="BCJ92946.1"/>
    <property type="molecule type" value="Genomic_DNA"/>
</dbReference>
<dbReference type="InterPro" id="IPR003329">
    <property type="entry name" value="Cytidylyl_trans"/>
</dbReference>
<comment type="catalytic activity">
    <reaction evidence="1">
        <text>an N-acylneuraminate + CTP = a CMP-N-acyl-beta-neuraminate + diphosphate</text>
        <dbReference type="Rhea" id="RHEA:11344"/>
        <dbReference type="ChEBI" id="CHEBI:33019"/>
        <dbReference type="ChEBI" id="CHEBI:37563"/>
        <dbReference type="ChEBI" id="CHEBI:60073"/>
        <dbReference type="ChEBI" id="CHEBI:68671"/>
        <dbReference type="EC" id="2.7.7.43"/>
    </reaction>
</comment>
<accession>A0A6S6QTF3</accession>
<keyword evidence="11" id="KW-0808">Transferase</keyword>
<dbReference type="RefSeq" id="WP_184092634.1">
    <property type="nucleotide sequence ID" value="NZ_AP023367.1"/>
</dbReference>
<keyword evidence="10" id="KW-0460">Magnesium</keyword>
<evidence type="ECO:0000256" key="3">
    <source>
        <dbReference type="ARBA" id="ARBA00005141"/>
    </source>
</evidence>
<dbReference type="GO" id="GO:0008781">
    <property type="term" value="F:N-acylneuraminate cytidylyltransferase activity"/>
    <property type="evidence" value="ECO:0007669"/>
    <property type="project" value="UniProtKB-EC"/>
</dbReference>
<protein>
    <recommendedName>
        <fullName evidence="7">N-acylneuraminate cytidylyltransferase</fullName>
        <ecNumber evidence="7">2.7.7.43</ecNumber>
    </recommendedName>
</protein>
<dbReference type="PANTHER" id="PTHR21485">
    <property type="entry name" value="HAD SUPERFAMILY MEMBERS CMAS AND KDSC"/>
    <property type="match status" value="1"/>
</dbReference>
<dbReference type="SFLD" id="SFLDG01138">
    <property type="entry name" value="C1.6.2:_Deoxy-d-mannose-octulo"/>
    <property type="match status" value="1"/>
</dbReference>
<keyword evidence="12" id="KW-1185">Reference proteome</keyword>